<keyword evidence="1" id="KW-1133">Transmembrane helix</keyword>
<name>A0AAW0U1Q2_SCYPA</name>
<accession>A0AAW0U1Q2</accession>
<evidence type="ECO:0000256" key="1">
    <source>
        <dbReference type="SAM" id="Phobius"/>
    </source>
</evidence>
<reference evidence="2 3" key="1">
    <citation type="submission" date="2023-03" db="EMBL/GenBank/DDBJ databases">
        <title>High-quality genome of Scylla paramamosain provides insights in environmental adaptation.</title>
        <authorList>
            <person name="Zhang L."/>
        </authorList>
    </citation>
    <scope>NUCLEOTIDE SEQUENCE [LARGE SCALE GENOMIC DNA]</scope>
    <source>
        <strain evidence="2">LZ_2023a</strain>
        <tissue evidence="2">Muscle</tissue>
    </source>
</reference>
<keyword evidence="3" id="KW-1185">Reference proteome</keyword>
<dbReference type="EMBL" id="JARAKH010000020">
    <property type="protein sequence ID" value="KAK8393880.1"/>
    <property type="molecule type" value="Genomic_DNA"/>
</dbReference>
<evidence type="ECO:0000313" key="2">
    <source>
        <dbReference type="EMBL" id="KAK8393880.1"/>
    </source>
</evidence>
<feature type="transmembrane region" description="Helical" evidence="1">
    <location>
        <begin position="41"/>
        <end position="62"/>
    </location>
</feature>
<dbReference type="Proteomes" id="UP001487740">
    <property type="component" value="Unassembled WGS sequence"/>
</dbReference>
<organism evidence="2 3">
    <name type="scientific">Scylla paramamosain</name>
    <name type="common">Mud crab</name>
    <dbReference type="NCBI Taxonomy" id="85552"/>
    <lineage>
        <taxon>Eukaryota</taxon>
        <taxon>Metazoa</taxon>
        <taxon>Ecdysozoa</taxon>
        <taxon>Arthropoda</taxon>
        <taxon>Crustacea</taxon>
        <taxon>Multicrustacea</taxon>
        <taxon>Malacostraca</taxon>
        <taxon>Eumalacostraca</taxon>
        <taxon>Eucarida</taxon>
        <taxon>Decapoda</taxon>
        <taxon>Pleocyemata</taxon>
        <taxon>Brachyura</taxon>
        <taxon>Eubrachyura</taxon>
        <taxon>Portunoidea</taxon>
        <taxon>Portunidae</taxon>
        <taxon>Portuninae</taxon>
        <taxon>Scylla</taxon>
    </lineage>
</organism>
<keyword evidence="1" id="KW-0812">Transmembrane</keyword>
<feature type="transmembrane region" description="Helical" evidence="1">
    <location>
        <begin position="12"/>
        <end position="29"/>
    </location>
</feature>
<keyword evidence="1" id="KW-0472">Membrane</keyword>
<dbReference type="AlphaFoldDB" id="A0AAW0U1Q2"/>
<sequence>MLSPSISTIISHAYLPFLAISTLISHAYLPFLAISTLISHAYLPFLAISTLISHAYLPFLAISTLISHADLPFLAISTNSPPSPPTISTSHLPGINLSPIIISTTVCISHISHYLHHSSAVTISPQVISVSSPHLLSPLFSATTITTHHHLSDI</sequence>
<evidence type="ECO:0000313" key="3">
    <source>
        <dbReference type="Proteomes" id="UP001487740"/>
    </source>
</evidence>
<proteinExistence type="predicted"/>
<protein>
    <submittedName>
        <fullName evidence="2">Uncharacterized protein</fullName>
    </submittedName>
</protein>
<comment type="caution">
    <text evidence="2">The sequence shown here is derived from an EMBL/GenBank/DDBJ whole genome shotgun (WGS) entry which is preliminary data.</text>
</comment>
<gene>
    <name evidence="2" type="ORF">O3P69_006901</name>
</gene>